<protein>
    <submittedName>
        <fullName evidence="2">Uncharacterized protein</fullName>
    </submittedName>
</protein>
<accession>A0AAV9IHY0</accession>
<reference evidence="2 3" key="1">
    <citation type="submission" date="2022-07" db="EMBL/GenBank/DDBJ databases">
        <title>Genome-wide signatures of adaptation to extreme environments.</title>
        <authorList>
            <person name="Cho C.H."/>
            <person name="Yoon H.S."/>
        </authorList>
    </citation>
    <scope>NUCLEOTIDE SEQUENCE [LARGE SCALE GENOMIC DNA]</scope>
    <source>
        <strain evidence="2 3">108.79 E11</strain>
    </source>
</reference>
<sequence length="533" mass="61279">MAATRDCFLPHILWLVPCGCEETKATQENDFESHMFSSMLLCDDGASVEVCTNWTPNGKQPKETNEETKRRRCVIPLDYDTLAEQAQQLVEASFHLSKPTLIIFDLRTGQSHPHLDEEKSRKMLLYMINIIQGWRTLYKQSIFSVLVGSNKASALSRWSALLRLVQLVDGEHFTTFLHSLQNNVYLWTGELFLRSSSTRLGTCIVSVATEQHSSNEIRSLWLFFRQLEPIAEIEQLETDAHWWHTLPLPCEFRMMENEPSNTHYRDTSAKMDTFAAEWYRITFRTAKGVSKSCLLWKQDNTFVFQMHSIIPLTFPGYFGFAFATVAKQLHAMALSVLTKDNTCENRNTFATIWKKHIQRMDGMADIKVFFPPLNTLETPQLFHTQGQDMDASRKSDKENGQASSKPNKNGVVKRRKRALRKLALRTTPRQQCVESPLSSIPRQDQQLIESKNGSRSPASSSIPDDRHLDNNFVAMYNKVIEYWFSLLGQHFPLDSKPDELLQYSFMSSACEEIYQVLARAYHQLLDCGTATKF</sequence>
<dbReference type="EMBL" id="JANCYU010000045">
    <property type="protein sequence ID" value="KAK4526924.1"/>
    <property type="molecule type" value="Genomic_DNA"/>
</dbReference>
<organism evidence="2 3">
    <name type="scientific">Galdieria yellowstonensis</name>
    <dbReference type="NCBI Taxonomy" id="3028027"/>
    <lineage>
        <taxon>Eukaryota</taxon>
        <taxon>Rhodophyta</taxon>
        <taxon>Bangiophyceae</taxon>
        <taxon>Galdieriales</taxon>
        <taxon>Galdieriaceae</taxon>
        <taxon>Galdieria</taxon>
    </lineage>
</organism>
<comment type="caution">
    <text evidence="2">The sequence shown here is derived from an EMBL/GenBank/DDBJ whole genome shotgun (WGS) entry which is preliminary data.</text>
</comment>
<feature type="compositionally biased region" description="Basic and acidic residues" evidence="1">
    <location>
        <begin position="390"/>
        <end position="399"/>
    </location>
</feature>
<proteinExistence type="predicted"/>
<evidence type="ECO:0000313" key="3">
    <source>
        <dbReference type="Proteomes" id="UP001300502"/>
    </source>
</evidence>
<keyword evidence="3" id="KW-1185">Reference proteome</keyword>
<dbReference type="Proteomes" id="UP001300502">
    <property type="component" value="Unassembled WGS sequence"/>
</dbReference>
<name>A0AAV9IHY0_9RHOD</name>
<feature type="region of interest" description="Disordered" evidence="1">
    <location>
        <begin position="385"/>
        <end position="464"/>
    </location>
</feature>
<evidence type="ECO:0000256" key="1">
    <source>
        <dbReference type="SAM" id="MobiDB-lite"/>
    </source>
</evidence>
<feature type="compositionally biased region" description="Basic residues" evidence="1">
    <location>
        <begin position="411"/>
        <end position="423"/>
    </location>
</feature>
<feature type="compositionally biased region" description="Polar residues" evidence="1">
    <location>
        <begin position="427"/>
        <end position="462"/>
    </location>
</feature>
<evidence type="ECO:0000313" key="2">
    <source>
        <dbReference type="EMBL" id="KAK4526924.1"/>
    </source>
</evidence>
<gene>
    <name evidence="2" type="ORF">GAYE_SCF29G4843</name>
</gene>
<dbReference type="AlphaFoldDB" id="A0AAV9IHY0"/>